<name>A0A495A374_9BACI</name>
<comment type="caution">
    <text evidence="2">The sequence shown here is derived from an EMBL/GenBank/DDBJ whole genome shotgun (WGS) entry which is preliminary data.</text>
</comment>
<sequence>MRKKKDDSFREMNFGGKIVVITSLGLLVALALVFVFGAYFFGFVGFFNLFNVEYETLGSLFLFITFIFIFSFITDLLAQAFLVVSATYYYKNKGQLIALKIILEFLFAWLAIFIVDEMMLSITVPVETEMIAAAIMVVADLVFDGKKKTRRKRKKK</sequence>
<evidence type="ECO:0000313" key="3">
    <source>
        <dbReference type="Proteomes" id="UP000269301"/>
    </source>
</evidence>
<dbReference type="AlphaFoldDB" id="A0A495A374"/>
<protein>
    <recommendedName>
        <fullName evidence="4">Regulatory protein YrvL</fullName>
    </recommendedName>
</protein>
<dbReference type="InterPro" id="IPR025912">
    <property type="entry name" value="YrvL"/>
</dbReference>
<keyword evidence="1" id="KW-1133">Transmembrane helix</keyword>
<dbReference type="Proteomes" id="UP000269301">
    <property type="component" value="Unassembled WGS sequence"/>
</dbReference>
<dbReference type="OrthoDB" id="2721201at2"/>
<evidence type="ECO:0000256" key="1">
    <source>
        <dbReference type="SAM" id="Phobius"/>
    </source>
</evidence>
<feature type="transmembrane region" description="Helical" evidence="1">
    <location>
        <begin position="61"/>
        <end position="84"/>
    </location>
</feature>
<proteinExistence type="predicted"/>
<evidence type="ECO:0000313" key="2">
    <source>
        <dbReference type="EMBL" id="RKQ33944.1"/>
    </source>
</evidence>
<keyword evidence="3" id="KW-1185">Reference proteome</keyword>
<dbReference type="Pfam" id="PF14184">
    <property type="entry name" value="YrvL"/>
    <property type="match status" value="1"/>
</dbReference>
<keyword evidence="1" id="KW-0472">Membrane</keyword>
<accession>A0A495A374</accession>
<keyword evidence="1" id="KW-0812">Transmembrane</keyword>
<dbReference type="EMBL" id="RBZP01000005">
    <property type="protein sequence ID" value="RKQ33944.1"/>
    <property type="molecule type" value="Genomic_DNA"/>
</dbReference>
<evidence type="ECO:0008006" key="4">
    <source>
        <dbReference type="Google" id="ProtNLM"/>
    </source>
</evidence>
<organism evidence="2 3">
    <name type="scientific">Oceanobacillus halophilus</name>
    <dbReference type="NCBI Taxonomy" id="930130"/>
    <lineage>
        <taxon>Bacteria</taxon>
        <taxon>Bacillati</taxon>
        <taxon>Bacillota</taxon>
        <taxon>Bacilli</taxon>
        <taxon>Bacillales</taxon>
        <taxon>Bacillaceae</taxon>
        <taxon>Oceanobacillus</taxon>
    </lineage>
</organism>
<dbReference type="RefSeq" id="WP_121204058.1">
    <property type="nucleotide sequence ID" value="NZ_RBZP01000005.1"/>
</dbReference>
<feature type="transmembrane region" description="Helical" evidence="1">
    <location>
        <begin position="121"/>
        <end position="143"/>
    </location>
</feature>
<gene>
    <name evidence="2" type="ORF">D8M06_08970</name>
</gene>
<feature type="transmembrane region" description="Helical" evidence="1">
    <location>
        <begin position="96"/>
        <end position="115"/>
    </location>
</feature>
<reference evidence="2 3" key="1">
    <citation type="journal article" date="2016" name="Int. J. Syst. Evol. Microbiol.">
        <title>Oceanobacillus halophilus sp. nov., a novel moderately halophilic bacterium from a hypersaline lake.</title>
        <authorList>
            <person name="Amoozegar M.A."/>
            <person name="Bagheri M."/>
            <person name="Makhdoumi A."/>
            <person name="Nikou M.M."/>
            <person name="Fazeli S.A.S."/>
            <person name="Schumann P."/>
            <person name="Sproer C."/>
            <person name="Sanchez-Porro C."/>
            <person name="Ventosa A."/>
        </authorList>
    </citation>
    <scope>NUCLEOTIDE SEQUENCE [LARGE SCALE GENOMIC DNA]</scope>
    <source>
        <strain evidence="2 3">DSM 23996</strain>
    </source>
</reference>
<feature type="transmembrane region" description="Helical" evidence="1">
    <location>
        <begin position="20"/>
        <end position="41"/>
    </location>
</feature>